<dbReference type="Proteomes" id="UP000290517">
    <property type="component" value="Unassembled WGS sequence"/>
</dbReference>
<dbReference type="GO" id="GO:0005886">
    <property type="term" value="C:plasma membrane"/>
    <property type="evidence" value="ECO:0007669"/>
    <property type="project" value="UniProtKB-SubCell"/>
</dbReference>
<evidence type="ECO:0000256" key="4">
    <source>
        <dbReference type="ARBA" id="ARBA00022989"/>
    </source>
</evidence>
<evidence type="ECO:0000313" key="9">
    <source>
        <dbReference type="Proteomes" id="UP000289805"/>
    </source>
</evidence>
<dbReference type="EMBL" id="SDJQ01000010">
    <property type="protein sequence ID" value="RXR34526.1"/>
    <property type="molecule type" value="Genomic_DNA"/>
</dbReference>
<evidence type="ECO:0000313" key="10">
    <source>
        <dbReference type="Proteomes" id="UP000290517"/>
    </source>
</evidence>
<dbReference type="PANTHER" id="PTHR30086">
    <property type="entry name" value="ARGININE EXPORTER PROTEIN ARGO"/>
    <property type="match status" value="1"/>
</dbReference>
<dbReference type="Proteomes" id="UP000289805">
    <property type="component" value="Unassembled WGS sequence"/>
</dbReference>
<sequence length="253" mass="26514">MLRGGVERARGRDRFERAKLVGLKVHHEQILWFDRIIRCTEPPVVPTVEDVLPLAPLFAGLGTGLSLIVAIGSQNAFVLRQGLRREHVLPVVLVCALSDLVLIAAGVAGLGVLVSRAPVLLAVVRWGGAAFLLVLAVQAARRALCPATLEAAEGGLRTSVGAAVGTALALTWLNPHVYLDTVLLLGSVAAGYGDDGRWVFGVGAGIASIVWFVTLGVGARVLAPVFARPVAWRVLDGVIALVMAALAVVLVVR</sequence>
<evidence type="ECO:0000256" key="2">
    <source>
        <dbReference type="ARBA" id="ARBA00022475"/>
    </source>
</evidence>
<evidence type="ECO:0000313" key="7">
    <source>
        <dbReference type="EMBL" id="RXR26793.1"/>
    </source>
</evidence>
<accession>A0A4V1N559</accession>
<dbReference type="AlphaFoldDB" id="A0A4V1N559"/>
<evidence type="ECO:0000256" key="1">
    <source>
        <dbReference type="ARBA" id="ARBA00004651"/>
    </source>
</evidence>
<evidence type="ECO:0000256" key="6">
    <source>
        <dbReference type="SAM" id="Phobius"/>
    </source>
</evidence>
<evidence type="ECO:0000313" key="8">
    <source>
        <dbReference type="EMBL" id="RXR34526.1"/>
    </source>
</evidence>
<organism evidence="8 9">
    <name type="scientific">Oerskovia turbata</name>
    <dbReference type="NCBI Taxonomy" id="1713"/>
    <lineage>
        <taxon>Bacteria</taxon>
        <taxon>Bacillati</taxon>
        <taxon>Actinomycetota</taxon>
        <taxon>Actinomycetes</taxon>
        <taxon>Micrococcales</taxon>
        <taxon>Cellulomonadaceae</taxon>
        <taxon>Oerskovia</taxon>
    </lineage>
</organism>
<name>A0A4V1N559_9CELL</name>
<keyword evidence="2" id="KW-1003">Cell membrane</keyword>
<feature type="transmembrane region" description="Helical" evidence="6">
    <location>
        <begin position="198"/>
        <end position="222"/>
    </location>
</feature>
<feature type="transmembrane region" description="Helical" evidence="6">
    <location>
        <begin position="234"/>
        <end position="252"/>
    </location>
</feature>
<dbReference type="InterPro" id="IPR001123">
    <property type="entry name" value="LeuE-type"/>
</dbReference>
<dbReference type="STRING" id="1713.GCA_000718325_00563"/>
<dbReference type="PANTHER" id="PTHR30086:SF20">
    <property type="entry name" value="ARGININE EXPORTER PROTEIN ARGO-RELATED"/>
    <property type="match status" value="1"/>
</dbReference>
<feature type="transmembrane region" description="Helical" evidence="6">
    <location>
        <begin position="119"/>
        <end position="137"/>
    </location>
</feature>
<keyword evidence="5 6" id="KW-0472">Membrane</keyword>
<feature type="transmembrane region" description="Helical" evidence="6">
    <location>
        <begin position="91"/>
        <end position="113"/>
    </location>
</feature>
<comment type="caution">
    <text evidence="8">The sequence shown here is derived from an EMBL/GenBank/DDBJ whole genome shotgun (WGS) entry which is preliminary data.</text>
</comment>
<dbReference type="EMBL" id="SDJR01000003">
    <property type="protein sequence ID" value="RXR26793.1"/>
    <property type="molecule type" value="Genomic_DNA"/>
</dbReference>
<keyword evidence="10" id="KW-1185">Reference proteome</keyword>
<comment type="subcellular location">
    <subcellularLocation>
        <location evidence="1">Cell membrane</location>
        <topology evidence="1">Multi-pass membrane protein</topology>
    </subcellularLocation>
</comment>
<keyword evidence="4 6" id="KW-1133">Transmembrane helix</keyword>
<protein>
    <submittedName>
        <fullName evidence="8">Amino acid transporter</fullName>
    </submittedName>
</protein>
<gene>
    <name evidence="7" type="ORF">EQW73_04705</name>
    <name evidence="8" type="ORF">EQW78_08200</name>
</gene>
<reference evidence="9 10" key="1">
    <citation type="submission" date="2019-01" db="EMBL/GenBank/DDBJ databases">
        <title>Oerskovia turbata Genome sequencing and assembly.</title>
        <authorList>
            <person name="Dou T."/>
        </authorList>
    </citation>
    <scope>NUCLEOTIDE SEQUENCE [LARGE SCALE GENOMIC DNA]</scope>
    <source>
        <strain evidence="8 9">JCM12123</strain>
        <strain evidence="7 10">JCM3160</strain>
    </source>
</reference>
<dbReference type="OrthoDB" id="5638726at2"/>
<feature type="transmembrane region" description="Helical" evidence="6">
    <location>
        <begin position="57"/>
        <end position="79"/>
    </location>
</feature>
<evidence type="ECO:0000256" key="3">
    <source>
        <dbReference type="ARBA" id="ARBA00022692"/>
    </source>
</evidence>
<keyword evidence="3 6" id="KW-0812">Transmembrane</keyword>
<dbReference type="Pfam" id="PF01810">
    <property type="entry name" value="LysE"/>
    <property type="match status" value="1"/>
</dbReference>
<proteinExistence type="predicted"/>
<evidence type="ECO:0000256" key="5">
    <source>
        <dbReference type="ARBA" id="ARBA00023136"/>
    </source>
</evidence>
<dbReference type="GO" id="GO:0015171">
    <property type="term" value="F:amino acid transmembrane transporter activity"/>
    <property type="evidence" value="ECO:0007669"/>
    <property type="project" value="TreeGrafter"/>
</dbReference>